<name>A0A5C6RU61_9FLAO</name>
<dbReference type="PROSITE" id="PS52016">
    <property type="entry name" value="TONB_DEPENDENT_REC_3"/>
    <property type="match status" value="1"/>
</dbReference>
<evidence type="ECO:0000259" key="11">
    <source>
        <dbReference type="Pfam" id="PF07715"/>
    </source>
</evidence>
<dbReference type="EMBL" id="VOOS01000002">
    <property type="protein sequence ID" value="TXB66016.1"/>
    <property type="molecule type" value="Genomic_DNA"/>
</dbReference>
<evidence type="ECO:0000256" key="4">
    <source>
        <dbReference type="ARBA" id="ARBA00022692"/>
    </source>
</evidence>
<dbReference type="Gene3D" id="2.170.130.10">
    <property type="entry name" value="TonB-dependent receptor, plug domain"/>
    <property type="match status" value="1"/>
</dbReference>
<evidence type="ECO:0000313" key="13">
    <source>
        <dbReference type="Proteomes" id="UP000321721"/>
    </source>
</evidence>
<dbReference type="Gene3D" id="2.60.40.1120">
    <property type="entry name" value="Carboxypeptidase-like, regulatory domain"/>
    <property type="match status" value="1"/>
</dbReference>
<dbReference type="Pfam" id="PF13715">
    <property type="entry name" value="CarbopepD_reg_2"/>
    <property type="match status" value="1"/>
</dbReference>
<evidence type="ECO:0000259" key="10">
    <source>
        <dbReference type="Pfam" id="PF00593"/>
    </source>
</evidence>
<reference evidence="12 13" key="1">
    <citation type="submission" date="2019-08" db="EMBL/GenBank/DDBJ databases">
        <title>Genome of Vicingus serpentipes NCIMB 15042.</title>
        <authorList>
            <person name="Bowman J.P."/>
        </authorList>
    </citation>
    <scope>NUCLEOTIDE SEQUENCE [LARGE SCALE GENOMIC DNA]</scope>
    <source>
        <strain evidence="12 13">NCIMB 15042</strain>
    </source>
</reference>
<dbReference type="InterPro" id="IPR037066">
    <property type="entry name" value="Plug_dom_sf"/>
</dbReference>
<evidence type="ECO:0000256" key="3">
    <source>
        <dbReference type="ARBA" id="ARBA00022452"/>
    </source>
</evidence>
<dbReference type="SUPFAM" id="SSF56935">
    <property type="entry name" value="Porins"/>
    <property type="match status" value="1"/>
</dbReference>
<dbReference type="OrthoDB" id="9758472at2"/>
<keyword evidence="2 8" id="KW-0813">Transport</keyword>
<dbReference type="GO" id="GO:0030246">
    <property type="term" value="F:carbohydrate binding"/>
    <property type="evidence" value="ECO:0007669"/>
    <property type="project" value="InterPro"/>
</dbReference>
<comment type="caution">
    <text evidence="12">The sequence shown here is derived from an EMBL/GenBank/DDBJ whole genome shotgun (WGS) entry which is preliminary data.</text>
</comment>
<evidence type="ECO:0000256" key="8">
    <source>
        <dbReference type="PROSITE-ProRule" id="PRU01360"/>
    </source>
</evidence>
<accession>A0A5C6RU61</accession>
<evidence type="ECO:0000256" key="5">
    <source>
        <dbReference type="ARBA" id="ARBA00023077"/>
    </source>
</evidence>
<dbReference type="PANTHER" id="PTHR30442">
    <property type="entry name" value="IRON III DICITRATE TRANSPORT PROTEIN FECA"/>
    <property type="match status" value="1"/>
</dbReference>
<dbReference type="InterPro" id="IPR012910">
    <property type="entry name" value="Plug_dom"/>
</dbReference>
<keyword evidence="3 8" id="KW-1134">Transmembrane beta strand</keyword>
<keyword evidence="7 8" id="KW-0998">Cell outer membrane</keyword>
<evidence type="ECO:0000313" key="12">
    <source>
        <dbReference type="EMBL" id="TXB66016.1"/>
    </source>
</evidence>
<dbReference type="InterPro" id="IPR000531">
    <property type="entry name" value="Beta-barrel_TonB"/>
</dbReference>
<evidence type="ECO:0000256" key="7">
    <source>
        <dbReference type="ARBA" id="ARBA00023237"/>
    </source>
</evidence>
<dbReference type="GO" id="GO:0033214">
    <property type="term" value="P:siderophore-iron import into cell"/>
    <property type="evidence" value="ECO:0007669"/>
    <property type="project" value="TreeGrafter"/>
</dbReference>
<dbReference type="GO" id="GO:0009279">
    <property type="term" value="C:cell outer membrane"/>
    <property type="evidence" value="ECO:0007669"/>
    <property type="project" value="UniProtKB-SubCell"/>
</dbReference>
<dbReference type="SUPFAM" id="SSF49452">
    <property type="entry name" value="Starch-binding domain-like"/>
    <property type="match status" value="1"/>
</dbReference>
<sequence>MRFLTFIFFIFFFSIAFSQNKGRIAGSVKSTSNEALPYCSIYLSELNKSTQTNEKGEFSFENVEYGNYTISYFLLGYHKVQNKIELNESLKIIKVKLEVKSEQLKSFQLEGEKEGVGDVQRMRSIEGLTISQGKKNEVINLSEINANKATNQGRQIYSRVPGLNIWESDGAGIQLGIGGRGLNPSRTSNFNTRQNGYDISADALGYPESYYTPPTEAIKEIQLIRGAASLQFGTQFGGLLNFVLHDEPTTSGKAFEVTARQTIGSFDLNNTFLSVGFNSSNWKGYSYFQHKKGNDWRPNSNFEVFSGAVNVGKYLSEKTFVNIELTKMYYLARQPGGLTDKEFYTDPYQSKRGRNWFEVDWNLFAFNITHEFSSKTKIKTQFFGLSASRKALGTLGNISRPDRTYENRNLITGEFKNIGNETRFLQLYDVGKNSWAILLGARIYKGYNRSRQGDADSTDLPNFTFNEKQTQGSDYEFPSQNIAFFAEHIFRIGQKFSITPGVRYENIITNADGSYNDIVYDLAGNIVFDTTFFEEKTSKRSFVIGGIGLNFKASNKLDIYTNFSQNYKSINFSDMQIQNKNFKIDPNLRDETGFNFDLGFRGVIQNKLNYDISGFMLLYDNRIGEIDQVDEQTFIPYRYRTNVSKALIRGVESMVEVDLWKIFVSDSSDFSFRTFVNVAFTDARYTESQSSAFKDKNVEFVPALNFKTGLNISYKKFGLSYQYSFVDEQYSDATNAGKDSEGYLVFVPNAIIGVIPSYHVMDLSGKYDLGQLKFELGVNNLTNEVYFTRRATGYPGPGIIPSAIRNFYFTIQFKI</sequence>
<dbReference type="InterPro" id="IPR013784">
    <property type="entry name" value="Carb-bd-like_fold"/>
</dbReference>
<feature type="domain" description="TonB-dependent receptor-like beta-barrel" evidence="10">
    <location>
        <begin position="320"/>
        <end position="781"/>
    </location>
</feature>
<evidence type="ECO:0000256" key="2">
    <source>
        <dbReference type="ARBA" id="ARBA00022448"/>
    </source>
</evidence>
<protein>
    <submittedName>
        <fullName evidence="12">TonB-dependent receptor</fullName>
    </submittedName>
</protein>
<dbReference type="Pfam" id="PF07715">
    <property type="entry name" value="Plug"/>
    <property type="match status" value="1"/>
</dbReference>
<organism evidence="12 13">
    <name type="scientific">Vicingus serpentipes</name>
    <dbReference type="NCBI Taxonomy" id="1926625"/>
    <lineage>
        <taxon>Bacteria</taxon>
        <taxon>Pseudomonadati</taxon>
        <taxon>Bacteroidota</taxon>
        <taxon>Flavobacteriia</taxon>
        <taxon>Flavobacteriales</taxon>
        <taxon>Vicingaceae</taxon>
        <taxon>Vicingus</taxon>
    </lineage>
</organism>
<evidence type="ECO:0000256" key="6">
    <source>
        <dbReference type="ARBA" id="ARBA00023136"/>
    </source>
</evidence>
<dbReference type="Pfam" id="PF00593">
    <property type="entry name" value="TonB_dep_Rec_b-barrel"/>
    <property type="match status" value="1"/>
</dbReference>
<feature type="domain" description="TonB-dependent receptor plug" evidence="11">
    <location>
        <begin position="137"/>
        <end position="235"/>
    </location>
</feature>
<evidence type="ECO:0000256" key="9">
    <source>
        <dbReference type="RuleBase" id="RU003357"/>
    </source>
</evidence>
<keyword evidence="4 8" id="KW-0812">Transmembrane</keyword>
<keyword evidence="13" id="KW-1185">Reference proteome</keyword>
<comment type="subcellular location">
    <subcellularLocation>
        <location evidence="1 8">Cell outer membrane</location>
        <topology evidence="1 8">Multi-pass membrane protein</topology>
    </subcellularLocation>
</comment>
<proteinExistence type="inferred from homology"/>
<dbReference type="PANTHER" id="PTHR30442:SF0">
    <property type="entry name" value="FE(3+) DICITRATE TRANSPORT PROTEIN FECA"/>
    <property type="match status" value="1"/>
</dbReference>
<dbReference type="AlphaFoldDB" id="A0A5C6RU61"/>
<gene>
    <name evidence="12" type="ORF">FRY74_05455</name>
</gene>
<dbReference type="InterPro" id="IPR039426">
    <property type="entry name" value="TonB-dep_rcpt-like"/>
</dbReference>
<dbReference type="Proteomes" id="UP000321721">
    <property type="component" value="Unassembled WGS sequence"/>
</dbReference>
<comment type="similarity">
    <text evidence="8 9">Belongs to the TonB-dependent receptor family.</text>
</comment>
<dbReference type="Gene3D" id="2.40.170.20">
    <property type="entry name" value="TonB-dependent receptor, beta-barrel domain"/>
    <property type="match status" value="1"/>
</dbReference>
<keyword evidence="5 9" id="KW-0798">TonB box</keyword>
<keyword evidence="6 8" id="KW-0472">Membrane</keyword>
<dbReference type="InterPro" id="IPR036942">
    <property type="entry name" value="Beta-barrel_TonB_sf"/>
</dbReference>
<keyword evidence="12" id="KW-0675">Receptor</keyword>
<evidence type="ECO:0000256" key="1">
    <source>
        <dbReference type="ARBA" id="ARBA00004571"/>
    </source>
</evidence>